<keyword evidence="6 12" id="KW-0032">Aminotransferase</keyword>
<dbReference type="Pfam" id="PF00155">
    <property type="entry name" value="Aminotran_1_2"/>
    <property type="match status" value="1"/>
</dbReference>
<dbReference type="RefSeq" id="WP_092169714.1">
    <property type="nucleotide sequence ID" value="NZ_FNZH01000001.1"/>
</dbReference>
<evidence type="ECO:0000256" key="5">
    <source>
        <dbReference type="ARBA" id="ARBA00011738"/>
    </source>
</evidence>
<proteinExistence type="inferred from homology"/>
<dbReference type="Proteomes" id="UP000199403">
    <property type="component" value="Unassembled WGS sequence"/>
</dbReference>
<evidence type="ECO:0000256" key="6">
    <source>
        <dbReference type="ARBA" id="ARBA00022576"/>
    </source>
</evidence>
<comment type="pathway">
    <text evidence="3">Lipid metabolism.</text>
</comment>
<dbReference type="InterPro" id="IPR015421">
    <property type="entry name" value="PyrdxlP-dep_Trfase_major"/>
</dbReference>
<organism evidence="15 16">
    <name type="scientific">Cyclobacterium xiamenense</name>
    <dbReference type="NCBI Taxonomy" id="1297121"/>
    <lineage>
        <taxon>Bacteria</taxon>
        <taxon>Pseudomonadati</taxon>
        <taxon>Bacteroidota</taxon>
        <taxon>Cytophagia</taxon>
        <taxon>Cytophagales</taxon>
        <taxon>Cyclobacteriaceae</taxon>
        <taxon>Cyclobacterium</taxon>
    </lineage>
</organism>
<keyword evidence="9 12" id="KW-0663">Pyridoxal phosphate</keyword>
<accession>A0A1H6UT75</accession>
<dbReference type="EC" id="2.6.1.9" evidence="12"/>
<dbReference type="HAMAP" id="MF_01023">
    <property type="entry name" value="HisC_aminotrans_2"/>
    <property type="match status" value="1"/>
</dbReference>
<dbReference type="NCBIfam" id="TIGR01141">
    <property type="entry name" value="hisC"/>
    <property type="match status" value="1"/>
</dbReference>
<comment type="catalytic activity">
    <reaction evidence="11 12">
        <text>L-histidinol phosphate + 2-oxoglutarate = 3-(imidazol-4-yl)-2-oxopropyl phosphate + L-glutamate</text>
        <dbReference type="Rhea" id="RHEA:23744"/>
        <dbReference type="ChEBI" id="CHEBI:16810"/>
        <dbReference type="ChEBI" id="CHEBI:29985"/>
        <dbReference type="ChEBI" id="CHEBI:57766"/>
        <dbReference type="ChEBI" id="CHEBI:57980"/>
        <dbReference type="EC" id="2.6.1.9"/>
    </reaction>
</comment>
<evidence type="ECO:0000256" key="2">
    <source>
        <dbReference type="ARBA" id="ARBA00005011"/>
    </source>
</evidence>
<dbReference type="PANTHER" id="PTHR42885">
    <property type="entry name" value="HISTIDINOL-PHOSPHATE AMINOTRANSFERASE-RELATED"/>
    <property type="match status" value="1"/>
</dbReference>
<keyword evidence="10 12" id="KW-0368">Histidine biosynthesis</keyword>
<dbReference type="Gene3D" id="3.40.640.10">
    <property type="entry name" value="Type I PLP-dependent aspartate aminotransferase-like (Major domain)"/>
    <property type="match status" value="1"/>
</dbReference>
<dbReference type="CDD" id="cd00609">
    <property type="entry name" value="AAT_like"/>
    <property type="match status" value="1"/>
</dbReference>
<reference evidence="16" key="1">
    <citation type="submission" date="2016-10" db="EMBL/GenBank/DDBJ databases">
        <authorList>
            <person name="Varghese N."/>
            <person name="Submissions S."/>
        </authorList>
    </citation>
    <scope>NUCLEOTIDE SEQUENCE [LARGE SCALE GENOMIC DNA]</scope>
    <source>
        <strain evidence="16">IBRC-M 10761</strain>
    </source>
</reference>
<evidence type="ECO:0000256" key="3">
    <source>
        <dbReference type="ARBA" id="ARBA00005189"/>
    </source>
</evidence>
<keyword evidence="8 12" id="KW-0808">Transferase</keyword>
<dbReference type="GO" id="GO:0004400">
    <property type="term" value="F:histidinol-phosphate transaminase activity"/>
    <property type="evidence" value="ECO:0007669"/>
    <property type="project" value="UniProtKB-UniRule"/>
</dbReference>
<dbReference type="SUPFAM" id="SSF53383">
    <property type="entry name" value="PLP-dependent transferases"/>
    <property type="match status" value="1"/>
</dbReference>
<dbReference type="PROSITE" id="PS00599">
    <property type="entry name" value="AA_TRANSFER_CLASS_2"/>
    <property type="match status" value="1"/>
</dbReference>
<dbReference type="STRING" id="1416801.SAMN05192553_101810"/>
<evidence type="ECO:0000256" key="10">
    <source>
        <dbReference type="ARBA" id="ARBA00023102"/>
    </source>
</evidence>
<dbReference type="OrthoDB" id="9813612at2"/>
<keyword evidence="7 12" id="KW-0028">Amino-acid biosynthesis</keyword>
<evidence type="ECO:0000313" key="16">
    <source>
        <dbReference type="Proteomes" id="UP000199403"/>
    </source>
</evidence>
<dbReference type="InterPro" id="IPR001917">
    <property type="entry name" value="Aminotrans_II_pyridoxalP_BS"/>
</dbReference>
<evidence type="ECO:0000313" key="15">
    <source>
        <dbReference type="EMBL" id="SEI91112.1"/>
    </source>
</evidence>
<feature type="coiled-coil region" evidence="13">
    <location>
        <begin position="256"/>
        <end position="283"/>
    </location>
</feature>
<protein>
    <recommendedName>
        <fullName evidence="12">Histidinol-phosphate aminotransferase</fullName>
        <ecNumber evidence="12">2.6.1.9</ecNumber>
    </recommendedName>
    <alternativeName>
        <fullName evidence="12">Imidazole acetol-phosphate transaminase</fullName>
    </alternativeName>
</protein>
<keyword evidence="13" id="KW-0175">Coiled coil</keyword>
<evidence type="ECO:0000256" key="8">
    <source>
        <dbReference type="ARBA" id="ARBA00022679"/>
    </source>
</evidence>
<dbReference type="InterPro" id="IPR005861">
    <property type="entry name" value="HisP_aminotrans"/>
</dbReference>
<evidence type="ECO:0000256" key="9">
    <source>
        <dbReference type="ARBA" id="ARBA00022898"/>
    </source>
</evidence>
<evidence type="ECO:0000256" key="1">
    <source>
        <dbReference type="ARBA" id="ARBA00001933"/>
    </source>
</evidence>
<feature type="domain" description="Aminotransferase class I/classII large" evidence="14">
    <location>
        <begin position="45"/>
        <end position="345"/>
    </location>
</feature>
<dbReference type="GO" id="GO:0000105">
    <property type="term" value="P:L-histidine biosynthetic process"/>
    <property type="evidence" value="ECO:0007669"/>
    <property type="project" value="UniProtKB-UniRule"/>
</dbReference>
<evidence type="ECO:0000259" key="14">
    <source>
        <dbReference type="Pfam" id="PF00155"/>
    </source>
</evidence>
<evidence type="ECO:0000256" key="4">
    <source>
        <dbReference type="ARBA" id="ARBA00007970"/>
    </source>
</evidence>
<evidence type="ECO:0000256" key="12">
    <source>
        <dbReference type="HAMAP-Rule" id="MF_01023"/>
    </source>
</evidence>
<evidence type="ECO:0000256" key="13">
    <source>
        <dbReference type="SAM" id="Coils"/>
    </source>
</evidence>
<comment type="cofactor">
    <cofactor evidence="1 12">
        <name>pyridoxal 5'-phosphate</name>
        <dbReference type="ChEBI" id="CHEBI:597326"/>
    </cofactor>
</comment>
<dbReference type="InterPro" id="IPR015424">
    <property type="entry name" value="PyrdxlP-dep_Trfase"/>
</dbReference>
<dbReference type="GO" id="GO:0030170">
    <property type="term" value="F:pyridoxal phosphate binding"/>
    <property type="evidence" value="ECO:0007669"/>
    <property type="project" value="InterPro"/>
</dbReference>
<comment type="pathway">
    <text evidence="2 12">Amino-acid biosynthesis; L-histidine biosynthesis; L-histidine from 5-phospho-alpha-D-ribose 1-diphosphate: step 7/9.</text>
</comment>
<dbReference type="AlphaFoldDB" id="A0A1H6UT75"/>
<name>A0A1H6UT75_9BACT</name>
<dbReference type="UniPathway" id="UPA00031">
    <property type="reaction ID" value="UER00012"/>
</dbReference>
<dbReference type="InterPro" id="IPR004839">
    <property type="entry name" value="Aminotransferase_I/II_large"/>
</dbReference>
<feature type="modified residue" description="N6-(pyridoxal phosphate)lysine" evidence="12">
    <location>
        <position position="210"/>
    </location>
</feature>
<evidence type="ECO:0000256" key="11">
    <source>
        <dbReference type="ARBA" id="ARBA00047481"/>
    </source>
</evidence>
<sequence>MSFDLQQLLRPHIAALKPYSSARDEYSGNEGIFLDANENPLGSITGQAYNRYPDPYQSQLKQKLADIKNVSSERIFLGNGSDEAIDLLFRAFCRPGIDNVIIMPPTYGMYEVSAGINDVPVRKVPLTPDFQLNPEEVLAAVTAATKIIFICSPNNPSGNKLLRESILTVLRGFQGLVVVDEAYIDFSDEPSFIHALDEFPNLLVMQTLSKAWGLAALRLGMAFASREIIAILNKIKPPYNISGLTQATVIKALGNTDKLEQMIEEIQVQKEQLRLQLEKTAGVEKVYPSHANFFLVKVPHAKSVYQQLITKKIIVRDRSGVYHCGDCLRITVGNQAENEQFIRALQEILATPIASGLEN</sequence>
<gene>
    <name evidence="12" type="primary">hisC</name>
    <name evidence="15" type="ORF">SAMN05192553_101810</name>
</gene>
<comment type="subunit">
    <text evidence="5 12">Homodimer.</text>
</comment>
<evidence type="ECO:0000256" key="7">
    <source>
        <dbReference type="ARBA" id="ARBA00022605"/>
    </source>
</evidence>
<keyword evidence="16" id="KW-1185">Reference proteome</keyword>
<dbReference type="Gene3D" id="3.90.1150.10">
    <property type="entry name" value="Aspartate Aminotransferase, domain 1"/>
    <property type="match status" value="1"/>
</dbReference>
<dbReference type="PANTHER" id="PTHR42885:SF2">
    <property type="entry name" value="HISTIDINOL-PHOSPHATE AMINOTRANSFERASE"/>
    <property type="match status" value="1"/>
</dbReference>
<comment type="similarity">
    <text evidence="4 12">Belongs to the class-II pyridoxal-phosphate-dependent aminotransferase family. Histidinol-phosphate aminotransferase subfamily.</text>
</comment>
<dbReference type="EMBL" id="FNZH01000001">
    <property type="protein sequence ID" value="SEI91112.1"/>
    <property type="molecule type" value="Genomic_DNA"/>
</dbReference>
<dbReference type="InterPro" id="IPR015422">
    <property type="entry name" value="PyrdxlP-dep_Trfase_small"/>
</dbReference>